<evidence type="ECO:0000259" key="1">
    <source>
        <dbReference type="Pfam" id="PF09084"/>
    </source>
</evidence>
<dbReference type="RefSeq" id="WP_086089004.1">
    <property type="nucleotide sequence ID" value="NZ_CP021112.1"/>
</dbReference>
<dbReference type="PROSITE" id="PS51318">
    <property type="entry name" value="TAT"/>
    <property type="match status" value="1"/>
</dbReference>
<dbReference type="KEGG" id="psin:CAK95_17130"/>
<dbReference type="EMBL" id="CP021112">
    <property type="protein sequence ID" value="ARQ00608.1"/>
    <property type="molecule type" value="Genomic_DNA"/>
</dbReference>
<proteinExistence type="predicted"/>
<dbReference type="Pfam" id="PF09084">
    <property type="entry name" value="NMT1"/>
    <property type="match status" value="1"/>
</dbReference>
<name>A0A1W6ZTJ9_9HYPH</name>
<dbReference type="SUPFAM" id="SSF53850">
    <property type="entry name" value="Periplasmic binding protein-like II"/>
    <property type="match status" value="1"/>
</dbReference>
<sequence>MTTDKNGITRRHYLAGTGAGLVAAGLGITPSAAEDMMVRQGYQTNIWGMPTYYLMRSGLLEKRGVKFQEFAVPSGNLTMQQMVARQVDLGTYAAQSLILGHDKGGMIGIAQIEYVGKTAAVLARKDLNITKLEELRGKKIGNQVGSSVGNVFTDTIGPSAGLKKGDWQEVRMNVNDMVAALAAKTIDAAVPVEPYNSIAEADGIANIVTDFSPYDRMPVFMAATPDFVEKNPKAMIAYLQAWLDVAKDFKEQPKKVAEVIYSFYTEKGYKMSPETFQKALARVEVNPGFPSDLAPYMQQQAEVLLREKKISAIPDWKKVLRPDLMEKARAAS</sequence>
<organism evidence="2 3">
    <name type="scientific">Pseudorhodoplanes sinuspersici</name>
    <dbReference type="NCBI Taxonomy" id="1235591"/>
    <lineage>
        <taxon>Bacteria</taxon>
        <taxon>Pseudomonadati</taxon>
        <taxon>Pseudomonadota</taxon>
        <taxon>Alphaproteobacteria</taxon>
        <taxon>Hyphomicrobiales</taxon>
        <taxon>Pseudorhodoplanes</taxon>
    </lineage>
</organism>
<dbReference type="AlphaFoldDB" id="A0A1W6ZTJ9"/>
<feature type="domain" description="SsuA/THI5-like" evidence="1">
    <location>
        <begin position="53"/>
        <end position="255"/>
    </location>
</feature>
<gene>
    <name evidence="2" type="ORF">CAK95_17130</name>
</gene>
<keyword evidence="3" id="KW-1185">Reference proteome</keyword>
<dbReference type="Gene3D" id="3.40.190.10">
    <property type="entry name" value="Periplasmic binding protein-like II"/>
    <property type="match status" value="2"/>
</dbReference>
<reference evidence="2 3" key="1">
    <citation type="submission" date="2017-05" db="EMBL/GenBank/DDBJ databases">
        <title>Full genome sequence of Pseudorhodoplanes sinuspersici.</title>
        <authorList>
            <person name="Dastgheib S.M.M."/>
            <person name="Shavandi M."/>
            <person name="Tirandaz H."/>
        </authorList>
    </citation>
    <scope>NUCLEOTIDE SEQUENCE [LARGE SCALE GENOMIC DNA]</scope>
    <source>
        <strain evidence="2 3">RIPI110</strain>
    </source>
</reference>
<dbReference type="Proteomes" id="UP000194137">
    <property type="component" value="Chromosome"/>
</dbReference>
<dbReference type="InterPro" id="IPR006311">
    <property type="entry name" value="TAT_signal"/>
</dbReference>
<evidence type="ECO:0000313" key="2">
    <source>
        <dbReference type="EMBL" id="ARQ00608.1"/>
    </source>
</evidence>
<dbReference type="STRING" id="1235591.CAK95_17130"/>
<protein>
    <recommendedName>
        <fullName evidence="1">SsuA/THI5-like domain-containing protein</fullName>
    </recommendedName>
</protein>
<evidence type="ECO:0000313" key="3">
    <source>
        <dbReference type="Proteomes" id="UP000194137"/>
    </source>
</evidence>
<accession>A0A1W6ZTJ9</accession>
<dbReference type="InterPro" id="IPR015168">
    <property type="entry name" value="SsuA/THI5"/>
</dbReference>
<dbReference type="PANTHER" id="PTHR30024">
    <property type="entry name" value="ALIPHATIC SULFONATES-BINDING PROTEIN-RELATED"/>
    <property type="match status" value="1"/>
</dbReference>
<dbReference type="OrthoDB" id="7374754at2"/>